<evidence type="ECO:0000259" key="10">
    <source>
        <dbReference type="PROSITE" id="PS50113"/>
    </source>
</evidence>
<dbReference type="InterPro" id="IPR000700">
    <property type="entry name" value="PAS-assoc_C"/>
</dbReference>
<dbReference type="SMART" id="SM00086">
    <property type="entry name" value="PAC"/>
    <property type="match status" value="2"/>
</dbReference>
<dbReference type="InterPro" id="IPR003594">
    <property type="entry name" value="HATPase_dom"/>
</dbReference>
<dbReference type="CDD" id="cd00075">
    <property type="entry name" value="HATPase"/>
    <property type="match status" value="1"/>
</dbReference>
<evidence type="ECO:0000256" key="4">
    <source>
        <dbReference type="ARBA" id="ARBA00022679"/>
    </source>
</evidence>
<dbReference type="EC" id="2.7.13.3" evidence="2"/>
<dbReference type="PRINTS" id="PR00344">
    <property type="entry name" value="BCTRLSENSOR"/>
</dbReference>
<dbReference type="InterPro" id="IPR036097">
    <property type="entry name" value="HisK_dim/P_sf"/>
</dbReference>
<dbReference type="Pfam" id="PF08447">
    <property type="entry name" value="PAS_3"/>
    <property type="match status" value="1"/>
</dbReference>
<dbReference type="SUPFAM" id="SSF52172">
    <property type="entry name" value="CheY-like"/>
    <property type="match status" value="1"/>
</dbReference>
<evidence type="ECO:0000256" key="5">
    <source>
        <dbReference type="ARBA" id="ARBA00022777"/>
    </source>
</evidence>
<dbReference type="PROSITE" id="PS50109">
    <property type="entry name" value="HIS_KIN"/>
    <property type="match status" value="1"/>
</dbReference>
<gene>
    <name evidence="11" type="ORF">ACFQJC_09825</name>
</gene>
<feature type="modified residue" description="4-aspartylphosphate" evidence="6">
    <location>
        <position position="60"/>
    </location>
</feature>
<feature type="domain" description="Histidine kinase" evidence="7">
    <location>
        <begin position="402"/>
        <end position="604"/>
    </location>
</feature>
<evidence type="ECO:0000259" key="7">
    <source>
        <dbReference type="PROSITE" id="PS50109"/>
    </source>
</evidence>
<evidence type="ECO:0000259" key="9">
    <source>
        <dbReference type="PROSITE" id="PS50112"/>
    </source>
</evidence>
<keyword evidence="4" id="KW-0808">Transferase</keyword>
<dbReference type="Pfam" id="PF00512">
    <property type="entry name" value="HisKA"/>
    <property type="match status" value="1"/>
</dbReference>
<dbReference type="InterPro" id="IPR013655">
    <property type="entry name" value="PAS_fold_3"/>
</dbReference>
<feature type="domain" description="Response regulatory" evidence="8">
    <location>
        <begin position="9"/>
        <end position="124"/>
    </location>
</feature>
<dbReference type="InterPro" id="IPR004358">
    <property type="entry name" value="Sig_transdc_His_kin-like_C"/>
</dbReference>
<dbReference type="InterPro" id="IPR011006">
    <property type="entry name" value="CheY-like_superfamily"/>
</dbReference>
<dbReference type="RefSeq" id="WP_390223149.1">
    <property type="nucleotide sequence ID" value="NZ_JBHTAA010000005.1"/>
</dbReference>
<dbReference type="InterPro" id="IPR001610">
    <property type="entry name" value="PAC"/>
</dbReference>
<dbReference type="GO" id="GO:0004673">
    <property type="term" value="F:protein histidine kinase activity"/>
    <property type="evidence" value="ECO:0007669"/>
    <property type="project" value="UniProtKB-EC"/>
</dbReference>
<evidence type="ECO:0000313" key="12">
    <source>
        <dbReference type="Proteomes" id="UP001596481"/>
    </source>
</evidence>
<accession>A0ABD5ZFS6</accession>
<dbReference type="InterPro" id="IPR005467">
    <property type="entry name" value="His_kinase_dom"/>
</dbReference>
<dbReference type="CDD" id="cd00082">
    <property type="entry name" value="HisKA"/>
    <property type="match status" value="1"/>
</dbReference>
<evidence type="ECO:0000256" key="6">
    <source>
        <dbReference type="PROSITE-ProRule" id="PRU00169"/>
    </source>
</evidence>
<dbReference type="AlphaFoldDB" id="A0ABD5ZFS6"/>
<dbReference type="NCBIfam" id="TIGR00229">
    <property type="entry name" value="sensory_box"/>
    <property type="match status" value="2"/>
</dbReference>
<evidence type="ECO:0000256" key="2">
    <source>
        <dbReference type="ARBA" id="ARBA00012438"/>
    </source>
</evidence>
<feature type="domain" description="PAS" evidence="9">
    <location>
        <begin position="139"/>
        <end position="200"/>
    </location>
</feature>
<comment type="caution">
    <text evidence="11">The sequence shown here is derived from an EMBL/GenBank/DDBJ whole genome shotgun (WGS) entry which is preliminary data.</text>
</comment>
<dbReference type="CDD" id="cd00130">
    <property type="entry name" value="PAS"/>
    <property type="match status" value="1"/>
</dbReference>
<dbReference type="InterPro" id="IPR001789">
    <property type="entry name" value="Sig_transdc_resp-reg_receiver"/>
</dbReference>
<dbReference type="SMART" id="SM00387">
    <property type="entry name" value="HATPase_c"/>
    <property type="match status" value="1"/>
</dbReference>
<dbReference type="SMART" id="SM00448">
    <property type="entry name" value="REC"/>
    <property type="match status" value="1"/>
</dbReference>
<dbReference type="InterPro" id="IPR000014">
    <property type="entry name" value="PAS"/>
</dbReference>
<dbReference type="InterPro" id="IPR003661">
    <property type="entry name" value="HisK_dim/P_dom"/>
</dbReference>
<protein>
    <recommendedName>
        <fullName evidence="2">histidine kinase</fullName>
        <ecNumber evidence="2">2.7.13.3</ecNumber>
    </recommendedName>
</protein>
<dbReference type="SMART" id="SM00388">
    <property type="entry name" value="HisKA"/>
    <property type="match status" value="1"/>
</dbReference>
<dbReference type="SUPFAM" id="SSF47384">
    <property type="entry name" value="Homodimeric domain of signal transducing histidine kinase"/>
    <property type="match status" value="1"/>
</dbReference>
<feature type="domain" description="PAC" evidence="10">
    <location>
        <begin position="336"/>
        <end position="391"/>
    </location>
</feature>
<proteinExistence type="predicted"/>
<keyword evidence="12" id="KW-1185">Reference proteome</keyword>
<dbReference type="Gene3D" id="3.30.565.10">
    <property type="entry name" value="Histidine kinase-like ATPase, C-terminal domain"/>
    <property type="match status" value="1"/>
</dbReference>
<dbReference type="EMBL" id="JBHTAA010000005">
    <property type="protein sequence ID" value="MFC7203815.1"/>
    <property type="molecule type" value="Genomic_DNA"/>
</dbReference>
<dbReference type="SUPFAM" id="SSF55874">
    <property type="entry name" value="ATPase domain of HSP90 chaperone/DNA topoisomerase II/histidine kinase"/>
    <property type="match status" value="1"/>
</dbReference>
<dbReference type="InterPro" id="IPR013656">
    <property type="entry name" value="PAS_4"/>
</dbReference>
<name>A0ABD5ZFS6_9EURY</name>
<comment type="catalytic activity">
    <reaction evidence="1">
        <text>ATP + protein L-histidine = ADP + protein N-phospho-L-histidine.</text>
        <dbReference type="EC" id="2.7.13.3"/>
    </reaction>
</comment>
<dbReference type="PANTHER" id="PTHR43304">
    <property type="entry name" value="PHYTOCHROME-LIKE PROTEIN CPH1"/>
    <property type="match status" value="1"/>
</dbReference>
<dbReference type="InterPro" id="IPR035965">
    <property type="entry name" value="PAS-like_dom_sf"/>
</dbReference>
<organism evidence="11 12">
    <name type="scientific">Haloferax namakaokahaiae</name>
    <dbReference type="NCBI Taxonomy" id="1748331"/>
    <lineage>
        <taxon>Archaea</taxon>
        <taxon>Methanobacteriati</taxon>
        <taxon>Methanobacteriota</taxon>
        <taxon>Stenosarchaea group</taxon>
        <taxon>Halobacteria</taxon>
        <taxon>Halobacteriales</taxon>
        <taxon>Haloferacaceae</taxon>
        <taxon>Haloferax</taxon>
    </lineage>
</organism>
<dbReference type="Proteomes" id="UP001596481">
    <property type="component" value="Unassembled WGS sequence"/>
</dbReference>
<reference evidence="11 12" key="1">
    <citation type="journal article" date="2019" name="Int. J. Syst. Evol. Microbiol.">
        <title>The Global Catalogue of Microorganisms (GCM) 10K type strain sequencing project: providing services to taxonomists for standard genome sequencing and annotation.</title>
        <authorList>
            <consortium name="The Broad Institute Genomics Platform"/>
            <consortium name="The Broad Institute Genome Sequencing Center for Infectious Disease"/>
            <person name="Wu L."/>
            <person name="Ma J."/>
        </authorList>
    </citation>
    <scope>NUCLEOTIDE SEQUENCE [LARGE SCALE GENOMIC DNA]</scope>
    <source>
        <strain evidence="11 12">DSM 29988</strain>
    </source>
</reference>
<evidence type="ECO:0000256" key="1">
    <source>
        <dbReference type="ARBA" id="ARBA00000085"/>
    </source>
</evidence>
<keyword evidence="3 6" id="KW-0597">Phosphoprotein</keyword>
<dbReference type="PROSITE" id="PS50110">
    <property type="entry name" value="RESPONSE_REGULATORY"/>
    <property type="match status" value="1"/>
</dbReference>
<dbReference type="Gene3D" id="3.40.50.2300">
    <property type="match status" value="1"/>
</dbReference>
<keyword evidence="5" id="KW-0418">Kinase</keyword>
<dbReference type="PANTHER" id="PTHR43304:SF1">
    <property type="entry name" value="PAC DOMAIN-CONTAINING PROTEIN"/>
    <property type="match status" value="1"/>
</dbReference>
<dbReference type="PROSITE" id="PS50112">
    <property type="entry name" value="PAS"/>
    <property type="match status" value="1"/>
</dbReference>
<sequence>MTAGGEAIAVLHVDDDEAFAELVAVHLERHFDDARVETCRDGSEAVARLETEAIDCIVSDFQMPEMNGVELLEAVRERSDVPFILFTGHGSEEVASDAISAGVSDYVQKNPGDDQWLLLANRIERAVREHRAVAQRDESNRRFSTLVKALPGIAYRSRVERGWPVEYVSEGCRELTGYGRDEIVSGEVSWARDIVHPDHRGGGWKEILAAAESGERYDRTYQIITRSGEERWVRDQGLGVAVDGEIVAVEGYVFDVTEPRRQVDELREKESLLDSLFENIPVHLFAKDERARHVRVSSAVVEDPDSFVGKTDPELTAPSGESHRERAYADDLYVLETGEAILDKEEYISSQDRWNLTSKVPWIDDDGEVMGIIGIARDITERKRRKQEIIRQNERLNEFASIVSHDLRNPLNVARGNLELVRSESDHERFETIADSLDRMEEIVDDVLSMARDGPDVLDRTPVRLVDAVEEAWQATDSASATLETPEPLGTIHCDEARLIRLLENLFRNAVAHGSAGDSEANETAVTVRRLADDVGFVVTDDGPGIPESDREQVFERGYTTDETGTGYGLAIVADIADAHGWETRICEADTGGARVEVVTGNELGPAPSTQSNSTNDD</sequence>
<dbReference type="Pfam" id="PF08448">
    <property type="entry name" value="PAS_4"/>
    <property type="match status" value="1"/>
</dbReference>
<dbReference type="Pfam" id="PF00072">
    <property type="entry name" value="Response_reg"/>
    <property type="match status" value="1"/>
</dbReference>
<dbReference type="Gene3D" id="3.30.450.20">
    <property type="entry name" value="PAS domain"/>
    <property type="match status" value="2"/>
</dbReference>
<dbReference type="PROSITE" id="PS50113">
    <property type="entry name" value="PAC"/>
    <property type="match status" value="1"/>
</dbReference>
<dbReference type="InterPro" id="IPR036890">
    <property type="entry name" value="HATPase_C_sf"/>
</dbReference>
<evidence type="ECO:0000313" key="11">
    <source>
        <dbReference type="EMBL" id="MFC7203815.1"/>
    </source>
</evidence>
<dbReference type="Pfam" id="PF02518">
    <property type="entry name" value="HATPase_c"/>
    <property type="match status" value="1"/>
</dbReference>
<dbReference type="CDD" id="cd00156">
    <property type="entry name" value="REC"/>
    <property type="match status" value="1"/>
</dbReference>
<evidence type="ECO:0000256" key="3">
    <source>
        <dbReference type="ARBA" id="ARBA00022553"/>
    </source>
</evidence>
<dbReference type="Gene3D" id="1.10.287.130">
    <property type="match status" value="1"/>
</dbReference>
<evidence type="ECO:0000259" key="8">
    <source>
        <dbReference type="PROSITE" id="PS50110"/>
    </source>
</evidence>
<dbReference type="SUPFAM" id="SSF55785">
    <property type="entry name" value="PYP-like sensor domain (PAS domain)"/>
    <property type="match status" value="2"/>
</dbReference>
<dbReference type="InterPro" id="IPR052162">
    <property type="entry name" value="Sensor_kinase/Photoreceptor"/>
</dbReference>